<dbReference type="CDD" id="cd06173">
    <property type="entry name" value="MFS_MefA_like"/>
    <property type="match status" value="1"/>
</dbReference>
<dbReference type="SUPFAM" id="SSF103473">
    <property type="entry name" value="MFS general substrate transporter"/>
    <property type="match status" value="1"/>
</dbReference>
<dbReference type="InterPro" id="IPR020846">
    <property type="entry name" value="MFS_dom"/>
</dbReference>
<feature type="transmembrane region" description="Helical" evidence="6">
    <location>
        <begin position="172"/>
        <end position="192"/>
    </location>
</feature>
<feature type="transmembrane region" description="Helical" evidence="6">
    <location>
        <begin position="48"/>
        <end position="65"/>
    </location>
</feature>
<dbReference type="InterPro" id="IPR036259">
    <property type="entry name" value="MFS_trans_sf"/>
</dbReference>
<evidence type="ECO:0000256" key="4">
    <source>
        <dbReference type="ARBA" id="ARBA00022989"/>
    </source>
</evidence>
<evidence type="ECO:0000313" key="9">
    <source>
        <dbReference type="Proteomes" id="UP000248326"/>
    </source>
</evidence>
<evidence type="ECO:0000256" key="2">
    <source>
        <dbReference type="ARBA" id="ARBA00022475"/>
    </source>
</evidence>
<dbReference type="GO" id="GO:0022857">
    <property type="term" value="F:transmembrane transporter activity"/>
    <property type="evidence" value="ECO:0007669"/>
    <property type="project" value="InterPro"/>
</dbReference>
<dbReference type="RefSeq" id="WP_110885776.1">
    <property type="nucleotide sequence ID" value="NZ_QJSX01000003.1"/>
</dbReference>
<comment type="subcellular location">
    <subcellularLocation>
        <location evidence="1">Cell membrane</location>
        <topology evidence="1">Multi-pass membrane protein</topology>
    </subcellularLocation>
</comment>
<dbReference type="EMBL" id="QJSX01000003">
    <property type="protein sequence ID" value="PYE55442.1"/>
    <property type="molecule type" value="Genomic_DNA"/>
</dbReference>
<keyword evidence="2" id="KW-1003">Cell membrane</keyword>
<dbReference type="InterPro" id="IPR005828">
    <property type="entry name" value="MFS_sugar_transport-like"/>
</dbReference>
<accession>A0A318SFE9</accession>
<feature type="transmembrane region" description="Helical" evidence="6">
    <location>
        <begin position="374"/>
        <end position="394"/>
    </location>
</feature>
<keyword evidence="5 6" id="KW-0472">Membrane</keyword>
<dbReference type="PANTHER" id="PTHR23513">
    <property type="entry name" value="INTEGRAL MEMBRANE EFFLUX PROTEIN-RELATED"/>
    <property type="match status" value="1"/>
</dbReference>
<sequence>MSMSRSFDRRPFFALLVANALSWHGSAVTSLAVPWFVLQGTNSPTLTGVVALCGLLGSAASFALGGPLVDRLGHREASVLADLLSAAAVAAMPALYASGHLSFPLLAALTFARAVLDGPGNTARASLLPDLARQGGLELERANTLGEIAESGAGWTGPLLGGVLIASLGAHAVLWIDAASFVVSAALVAFAVPSNRSPFLVGSRSAAADFWGGWRFLWADGPLRVIFGSSVVFSALMAALFAVVLPVFARGAGGAVGLGAVVSAFGLGSVLGSVAFGRFGHAWSRRTTFLVSVWGLCGIFVALACFADPRVVVAACFLGGLIAGPNGPLIPTVLQERTPDALRARVVAASSALTLVASPLGVLLGGAALERWSFSATLLGMAIVFALGVLSATFDGGLRAVDEPVAR</sequence>
<keyword evidence="4 6" id="KW-1133">Transmembrane helix</keyword>
<dbReference type="PROSITE" id="PS50850">
    <property type="entry name" value="MFS"/>
    <property type="match status" value="1"/>
</dbReference>
<evidence type="ECO:0000256" key="1">
    <source>
        <dbReference type="ARBA" id="ARBA00004651"/>
    </source>
</evidence>
<dbReference type="PANTHER" id="PTHR23513:SF6">
    <property type="entry name" value="MAJOR FACILITATOR SUPERFAMILY ASSOCIATED DOMAIN-CONTAINING PROTEIN"/>
    <property type="match status" value="1"/>
</dbReference>
<evidence type="ECO:0000259" key="7">
    <source>
        <dbReference type="PROSITE" id="PS50850"/>
    </source>
</evidence>
<feature type="transmembrane region" description="Helical" evidence="6">
    <location>
        <begin position="346"/>
        <end position="368"/>
    </location>
</feature>
<reference evidence="8 9" key="1">
    <citation type="submission" date="2018-06" db="EMBL/GenBank/DDBJ databases">
        <title>Genomic Encyclopedia of Type Strains, Phase IV (KMG-IV): sequencing the most valuable type-strain genomes for metagenomic binning, comparative biology and taxonomic classification.</title>
        <authorList>
            <person name="Goeker M."/>
        </authorList>
    </citation>
    <scope>NUCLEOTIDE SEQUENCE [LARGE SCALE GENOMIC DNA]</scope>
    <source>
        <strain evidence="8 9">DSM 18048</strain>
    </source>
</reference>
<name>A0A318SFE9_9DEIO</name>
<feature type="transmembrane region" description="Helical" evidence="6">
    <location>
        <begin position="288"/>
        <end position="306"/>
    </location>
</feature>
<feature type="transmembrane region" description="Helical" evidence="6">
    <location>
        <begin position="255"/>
        <end position="276"/>
    </location>
</feature>
<evidence type="ECO:0000313" key="8">
    <source>
        <dbReference type="EMBL" id="PYE55442.1"/>
    </source>
</evidence>
<feature type="transmembrane region" description="Helical" evidence="6">
    <location>
        <begin position="225"/>
        <end position="249"/>
    </location>
</feature>
<evidence type="ECO:0000256" key="5">
    <source>
        <dbReference type="ARBA" id="ARBA00023136"/>
    </source>
</evidence>
<protein>
    <submittedName>
        <fullName evidence="8">Sugar transport protein</fullName>
    </submittedName>
</protein>
<keyword evidence="9" id="KW-1185">Reference proteome</keyword>
<proteinExistence type="predicted"/>
<dbReference type="OrthoDB" id="9793136at2"/>
<keyword evidence="3 6" id="KW-0812">Transmembrane</keyword>
<dbReference type="GO" id="GO:0005886">
    <property type="term" value="C:plasma membrane"/>
    <property type="evidence" value="ECO:0007669"/>
    <property type="project" value="UniProtKB-SubCell"/>
</dbReference>
<dbReference type="Pfam" id="PF07690">
    <property type="entry name" value="MFS_1"/>
    <property type="match status" value="1"/>
</dbReference>
<feature type="transmembrane region" description="Helical" evidence="6">
    <location>
        <begin position="77"/>
        <end position="96"/>
    </location>
</feature>
<comment type="caution">
    <text evidence="8">The sequence shown here is derived from an EMBL/GenBank/DDBJ whole genome shotgun (WGS) entry which is preliminary data.</text>
</comment>
<dbReference type="AlphaFoldDB" id="A0A318SFE9"/>
<dbReference type="Gene3D" id="1.20.1250.20">
    <property type="entry name" value="MFS general substrate transporter like domains"/>
    <property type="match status" value="1"/>
</dbReference>
<organism evidence="8 9">
    <name type="scientific">Deinococcus yavapaiensis KR-236</name>
    <dbReference type="NCBI Taxonomy" id="694435"/>
    <lineage>
        <taxon>Bacteria</taxon>
        <taxon>Thermotogati</taxon>
        <taxon>Deinococcota</taxon>
        <taxon>Deinococci</taxon>
        <taxon>Deinococcales</taxon>
        <taxon>Deinococcaceae</taxon>
        <taxon>Deinococcus</taxon>
    </lineage>
</organism>
<dbReference type="InterPro" id="IPR011701">
    <property type="entry name" value="MFS"/>
</dbReference>
<dbReference type="Pfam" id="PF00083">
    <property type="entry name" value="Sugar_tr"/>
    <property type="match status" value="1"/>
</dbReference>
<feature type="domain" description="Major facilitator superfamily (MFS) profile" evidence="7">
    <location>
        <begin position="223"/>
        <end position="407"/>
    </location>
</feature>
<dbReference type="Proteomes" id="UP000248326">
    <property type="component" value="Unassembled WGS sequence"/>
</dbReference>
<feature type="transmembrane region" description="Helical" evidence="6">
    <location>
        <begin position="312"/>
        <end position="334"/>
    </location>
</feature>
<evidence type="ECO:0000256" key="3">
    <source>
        <dbReference type="ARBA" id="ARBA00022692"/>
    </source>
</evidence>
<keyword evidence="8" id="KW-0813">Transport</keyword>
<evidence type="ECO:0000256" key="6">
    <source>
        <dbReference type="SAM" id="Phobius"/>
    </source>
</evidence>
<keyword evidence="8" id="KW-0762">Sugar transport</keyword>
<gene>
    <name evidence="8" type="ORF">DES52_103275</name>
</gene>